<feature type="transmembrane region" description="Helical" evidence="10">
    <location>
        <begin position="6"/>
        <end position="24"/>
    </location>
</feature>
<keyword evidence="7 10" id="KW-0472">Membrane</keyword>
<keyword evidence="4 10" id="KW-0812">Transmembrane</keyword>
<comment type="function">
    <text evidence="10">Catalyzes the transfer of an acyl group from acyl-phosphate (acyl-PO(4)) to glycerol-3-phosphate (G3P) to form lysophosphatidic acid (LPA). This enzyme utilizes acyl-phosphate as fatty acyl donor, but not acyl-CoA or acyl-ACP.</text>
</comment>
<reference evidence="11 12" key="1">
    <citation type="submission" date="2015-12" db="EMBL/GenBank/DDBJ databases">
        <title>Draft genome sequnece of Fervidicola ferrireducens strain Y170.</title>
        <authorList>
            <person name="Patel B.K."/>
        </authorList>
    </citation>
    <scope>NUCLEOTIDE SEQUENCE [LARGE SCALE GENOMIC DNA]</scope>
    <source>
        <strain evidence="11 12">Y170</strain>
    </source>
</reference>
<evidence type="ECO:0000256" key="6">
    <source>
        <dbReference type="ARBA" id="ARBA00023098"/>
    </source>
</evidence>
<dbReference type="InParanoid" id="A0A140L8U9"/>
<feature type="transmembrane region" description="Helical" evidence="10">
    <location>
        <begin position="112"/>
        <end position="139"/>
    </location>
</feature>
<keyword evidence="6 10" id="KW-0443">Lipid metabolism</keyword>
<proteinExistence type="inferred from homology"/>
<dbReference type="GO" id="GO:0005886">
    <property type="term" value="C:plasma membrane"/>
    <property type="evidence" value="ECO:0007669"/>
    <property type="project" value="UniProtKB-SubCell"/>
</dbReference>
<protein>
    <recommendedName>
        <fullName evidence="10">Glycerol-3-phosphate acyltransferase</fullName>
    </recommendedName>
    <alternativeName>
        <fullName evidence="10">Acyl-PO4 G3P acyltransferase</fullName>
    </alternativeName>
    <alternativeName>
        <fullName evidence="10">Acyl-phosphate--glycerol-3-phosphate acyltransferase</fullName>
    </alternativeName>
    <alternativeName>
        <fullName evidence="10">G3P acyltransferase</fullName>
        <shortName evidence="10">GPAT</shortName>
        <ecNumber evidence="10">2.3.1.275</ecNumber>
    </alternativeName>
    <alternativeName>
        <fullName evidence="10">Lysophosphatidic acid synthase</fullName>
        <shortName evidence="10">LPA synthase</shortName>
    </alternativeName>
</protein>
<evidence type="ECO:0000256" key="9">
    <source>
        <dbReference type="ARBA" id="ARBA00023264"/>
    </source>
</evidence>
<dbReference type="NCBIfam" id="TIGR00023">
    <property type="entry name" value="glycerol-3-phosphate 1-O-acyltransferase PlsY"/>
    <property type="match status" value="1"/>
</dbReference>
<feature type="transmembrane region" description="Helical" evidence="10">
    <location>
        <begin position="55"/>
        <end position="75"/>
    </location>
</feature>
<keyword evidence="5 10" id="KW-1133">Transmembrane helix</keyword>
<accession>A0A140L8U9</accession>
<dbReference type="PANTHER" id="PTHR30309">
    <property type="entry name" value="INNER MEMBRANE PROTEIN YGIH"/>
    <property type="match status" value="1"/>
</dbReference>
<dbReference type="InterPro" id="IPR003811">
    <property type="entry name" value="G3P_acylTferase_PlsY"/>
</dbReference>
<name>A0A140L8U9_9FIRM</name>
<keyword evidence="12" id="KW-1185">Reference proteome</keyword>
<dbReference type="AlphaFoldDB" id="A0A140L8U9"/>
<dbReference type="GO" id="GO:0043772">
    <property type="term" value="F:acyl-phosphate glycerol-3-phosphate acyltransferase activity"/>
    <property type="evidence" value="ECO:0007669"/>
    <property type="project" value="UniProtKB-UniRule"/>
</dbReference>
<evidence type="ECO:0000256" key="1">
    <source>
        <dbReference type="ARBA" id="ARBA00022475"/>
    </source>
</evidence>
<evidence type="ECO:0000313" key="11">
    <source>
        <dbReference type="EMBL" id="KXG76974.1"/>
    </source>
</evidence>
<dbReference type="STRING" id="520764.AN618_13500"/>
<evidence type="ECO:0000256" key="10">
    <source>
        <dbReference type="HAMAP-Rule" id="MF_01043"/>
    </source>
</evidence>
<feature type="transmembrane region" description="Helical" evidence="10">
    <location>
        <begin position="151"/>
        <end position="175"/>
    </location>
</feature>
<comment type="pathway">
    <text evidence="10">Lipid metabolism; phospholipid metabolism.</text>
</comment>
<dbReference type="PATRIC" id="fig|520764.3.peg.1401"/>
<gene>
    <name evidence="10 11" type="primary">plsY</name>
    <name evidence="11" type="ORF">AN618_13500</name>
</gene>
<dbReference type="FunCoup" id="A0A140L8U9">
    <property type="interactions" value="202"/>
</dbReference>
<evidence type="ECO:0000256" key="8">
    <source>
        <dbReference type="ARBA" id="ARBA00023209"/>
    </source>
</evidence>
<keyword evidence="9 10" id="KW-1208">Phospholipid metabolism</keyword>
<dbReference type="Proteomes" id="UP000070427">
    <property type="component" value="Unassembled WGS sequence"/>
</dbReference>
<comment type="subunit">
    <text evidence="10">Probably interacts with PlsX.</text>
</comment>
<keyword evidence="2 10" id="KW-0444">Lipid biosynthesis</keyword>
<dbReference type="HAMAP" id="MF_01043">
    <property type="entry name" value="PlsY"/>
    <property type="match status" value="1"/>
</dbReference>
<dbReference type="OrthoDB" id="9777124at2"/>
<evidence type="ECO:0000256" key="5">
    <source>
        <dbReference type="ARBA" id="ARBA00022989"/>
    </source>
</evidence>
<dbReference type="UniPathway" id="UPA00085"/>
<dbReference type="RefSeq" id="WP_066353363.1">
    <property type="nucleotide sequence ID" value="NZ_LOED01000014.1"/>
</dbReference>
<evidence type="ECO:0000256" key="7">
    <source>
        <dbReference type="ARBA" id="ARBA00023136"/>
    </source>
</evidence>
<evidence type="ECO:0000256" key="4">
    <source>
        <dbReference type="ARBA" id="ARBA00022692"/>
    </source>
</evidence>
<dbReference type="EC" id="2.3.1.275" evidence="10"/>
<dbReference type="Pfam" id="PF02660">
    <property type="entry name" value="G3P_acyltransf"/>
    <property type="match status" value="1"/>
</dbReference>
<organism evidence="11 12">
    <name type="scientific">Fervidicola ferrireducens</name>
    <dbReference type="NCBI Taxonomy" id="520764"/>
    <lineage>
        <taxon>Bacteria</taxon>
        <taxon>Bacillati</taxon>
        <taxon>Bacillota</taxon>
        <taxon>Clostridia</taxon>
        <taxon>Thermosediminibacterales</taxon>
        <taxon>Thermosediminibacteraceae</taxon>
        <taxon>Fervidicola</taxon>
    </lineage>
</organism>
<evidence type="ECO:0000256" key="3">
    <source>
        <dbReference type="ARBA" id="ARBA00022679"/>
    </source>
</evidence>
<comment type="catalytic activity">
    <reaction evidence="10">
        <text>an acyl phosphate + sn-glycerol 3-phosphate = a 1-acyl-sn-glycero-3-phosphate + phosphate</text>
        <dbReference type="Rhea" id="RHEA:34075"/>
        <dbReference type="ChEBI" id="CHEBI:43474"/>
        <dbReference type="ChEBI" id="CHEBI:57597"/>
        <dbReference type="ChEBI" id="CHEBI:57970"/>
        <dbReference type="ChEBI" id="CHEBI:59918"/>
        <dbReference type="EC" id="2.3.1.275"/>
    </reaction>
</comment>
<keyword evidence="3 10" id="KW-0808">Transferase</keyword>
<keyword evidence="11" id="KW-0012">Acyltransferase</keyword>
<comment type="subcellular location">
    <subcellularLocation>
        <location evidence="10">Cell membrane</location>
        <topology evidence="10">Multi-pass membrane protein</topology>
    </subcellularLocation>
</comment>
<evidence type="ECO:0000256" key="2">
    <source>
        <dbReference type="ARBA" id="ARBA00022516"/>
    </source>
</evidence>
<comment type="caution">
    <text evidence="11">The sequence shown here is derived from an EMBL/GenBank/DDBJ whole genome shotgun (WGS) entry which is preliminary data.</text>
</comment>
<comment type="similarity">
    <text evidence="10">Belongs to the PlsY family.</text>
</comment>
<keyword evidence="1 10" id="KW-1003">Cell membrane</keyword>
<feature type="transmembrane region" description="Helical" evidence="10">
    <location>
        <begin position="81"/>
        <end position="100"/>
    </location>
</feature>
<dbReference type="EMBL" id="LOED01000014">
    <property type="protein sequence ID" value="KXG76974.1"/>
    <property type="molecule type" value="Genomic_DNA"/>
</dbReference>
<evidence type="ECO:0000313" key="12">
    <source>
        <dbReference type="Proteomes" id="UP000070427"/>
    </source>
</evidence>
<sequence>MLKYVLAGIISYLIGSISSAHLICKKYYGIDIRKYGSGNPGTTNVLRVVGGRAAAAVYAADFLKGFLVATLAKLIGGDTLALFSGLFVIVGHDWSLFLNFHGGKGIATSMGVVFALAPKAALFSSLVGITAIMLTRYVSLGSILGSGSFPLFLMIFVYPPKYIVYGVIIAAIAIYRHRANIERLMAGKEHKLGEKIRP</sequence>
<dbReference type="SMART" id="SM01207">
    <property type="entry name" value="G3P_acyltransf"/>
    <property type="match status" value="1"/>
</dbReference>
<keyword evidence="8 10" id="KW-0594">Phospholipid biosynthesis</keyword>
<dbReference type="PANTHER" id="PTHR30309:SF0">
    <property type="entry name" value="GLYCEROL-3-PHOSPHATE ACYLTRANSFERASE-RELATED"/>
    <property type="match status" value="1"/>
</dbReference>
<dbReference type="GO" id="GO:0008654">
    <property type="term" value="P:phospholipid biosynthetic process"/>
    <property type="evidence" value="ECO:0007669"/>
    <property type="project" value="UniProtKB-UniRule"/>
</dbReference>